<organism evidence="1 2">
    <name type="scientific">Bremia lactucae</name>
    <name type="common">Lettuce downy mildew</name>
    <dbReference type="NCBI Taxonomy" id="4779"/>
    <lineage>
        <taxon>Eukaryota</taxon>
        <taxon>Sar</taxon>
        <taxon>Stramenopiles</taxon>
        <taxon>Oomycota</taxon>
        <taxon>Peronosporomycetes</taxon>
        <taxon>Peronosporales</taxon>
        <taxon>Peronosporaceae</taxon>
        <taxon>Bremia</taxon>
    </lineage>
</organism>
<keyword evidence="2" id="KW-1185">Reference proteome</keyword>
<protein>
    <submittedName>
        <fullName evidence="1">Uncharacterized protein</fullName>
    </submittedName>
</protein>
<dbReference type="GeneID" id="94345774"/>
<name>A0A976FR98_BRELC</name>
<dbReference type="AlphaFoldDB" id="A0A976FR98"/>
<dbReference type="Proteomes" id="UP000294530">
    <property type="component" value="Unassembled WGS sequence"/>
</dbReference>
<sequence length="222" mass="25674">MFPLGKEYKLDDSEIITATPDAFPLKTTASLPEQAPLSVVWDEMLFRLKSWTLKAMEFVDFFKHIKSSVTDPLGPIRRENRNQLLKDKYFVAMGSARYMFKLSGRDAAIELEKTINAVDDFRGYVNHTHLIPREGPVTRLFSRYQTDFSAPDCLLSNHVGKILARLLGPDFVKRKLDHSYIPIVNRFEKARNFVRGMNYIKLKHLEKLENQSGSQTVLPYKF</sequence>
<accession>A0A976FR98</accession>
<dbReference type="RefSeq" id="XP_067820860.1">
    <property type="nucleotide sequence ID" value="XM_067960103.1"/>
</dbReference>
<reference evidence="1 2" key="1">
    <citation type="journal article" date="2021" name="Genome Biol.">
        <title>AFLAP: assembly-free linkage analysis pipeline using k-mers from genome sequencing data.</title>
        <authorList>
            <person name="Fletcher K."/>
            <person name="Zhang L."/>
            <person name="Gil J."/>
            <person name="Han R."/>
            <person name="Cavanaugh K."/>
            <person name="Michelmore R."/>
        </authorList>
    </citation>
    <scope>NUCLEOTIDE SEQUENCE [LARGE SCALE GENOMIC DNA]</scope>
    <source>
        <strain evidence="1 2">SF5</strain>
    </source>
</reference>
<dbReference type="KEGG" id="blac:94345774"/>
<evidence type="ECO:0000313" key="2">
    <source>
        <dbReference type="Proteomes" id="UP000294530"/>
    </source>
</evidence>
<proteinExistence type="predicted"/>
<comment type="caution">
    <text evidence="1">The sequence shown here is derived from an EMBL/GenBank/DDBJ whole genome shotgun (WGS) entry which is preliminary data.</text>
</comment>
<dbReference type="EMBL" id="SHOA02000004">
    <property type="protein sequence ID" value="TDH71361.1"/>
    <property type="molecule type" value="Genomic_DNA"/>
</dbReference>
<evidence type="ECO:0000313" key="1">
    <source>
        <dbReference type="EMBL" id="TDH71361.1"/>
    </source>
</evidence>
<gene>
    <name evidence="1" type="ORF">CCR75_002003</name>
</gene>